<accession>A0A3B0WHU4</accession>
<dbReference type="SUPFAM" id="SSF51735">
    <property type="entry name" value="NAD(P)-binding Rossmann-fold domains"/>
    <property type="match status" value="1"/>
</dbReference>
<dbReference type="SUPFAM" id="SSF48179">
    <property type="entry name" value="6-phosphogluconate dehydrogenase C-terminal domain-like"/>
    <property type="match status" value="1"/>
</dbReference>
<dbReference type="PANTHER" id="PTHR11728">
    <property type="entry name" value="GLYCEROL-3-PHOSPHATE DEHYDROGENASE"/>
    <property type="match status" value="1"/>
</dbReference>
<evidence type="ECO:0000259" key="5">
    <source>
        <dbReference type="Pfam" id="PF07479"/>
    </source>
</evidence>
<name>A0A3B0WHU4_9ZZZZ</name>
<dbReference type="EC" id="1.1.1.94" evidence="6"/>
<feature type="domain" description="Glycerol-3-phosphate dehydrogenase NAD-dependent N-terminal" evidence="4">
    <location>
        <begin position="10"/>
        <end position="165"/>
    </location>
</feature>
<dbReference type="Pfam" id="PF01210">
    <property type="entry name" value="NAD_Gly3P_dh_N"/>
    <property type="match status" value="1"/>
</dbReference>
<dbReference type="InterPro" id="IPR008927">
    <property type="entry name" value="6-PGluconate_DH-like_C_sf"/>
</dbReference>
<evidence type="ECO:0000313" key="6">
    <source>
        <dbReference type="EMBL" id="VAW54901.1"/>
    </source>
</evidence>
<dbReference type="FunFam" id="1.10.1040.10:FF:000001">
    <property type="entry name" value="Glycerol-3-phosphate dehydrogenase [NAD(P)+]"/>
    <property type="match status" value="1"/>
</dbReference>
<dbReference type="PRINTS" id="PR00077">
    <property type="entry name" value="GPDHDRGNASE"/>
</dbReference>
<dbReference type="EMBL" id="UOFE01000044">
    <property type="protein sequence ID" value="VAW54901.1"/>
    <property type="molecule type" value="Genomic_DNA"/>
</dbReference>
<evidence type="ECO:0000256" key="1">
    <source>
        <dbReference type="ARBA" id="ARBA00011009"/>
    </source>
</evidence>
<dbReference type="InterPro" id="IPR006168">
    <property type="entry name" value="G3P_DH_NAD-dep"/>
</dbReference>
<proteinExistence type="inferred from homology"/>
<dbReference type="GO" id="GO:0046474">
    <property type="term" value="P:glycerophospholipid biosynthetic process"/>
    <property type="evidence" value="ECO:0007669"/>
    <property type="project" value="TreeGrafter"/>
</dbReference>
<dbReference type="NCBIfam" id="NF000940">
    <property type="entry name" value="PRK00094.1-2"/>
    <property type="match status" value="1"/>
</dbReference>
<keyword evidence="2 6" id="KW-0560">Oxidoreductase</keyword>
<dbReference type="InterPro" id="IPR011128">
    <property type="entry name" value="G3P_DH_NAD-dep_N"/>
</dbReference>
<dbReference type="AlphaFoldDB" id="A0A3B0WHU4"/>
<protein>
    <submittedName>
        <fullName evidence="6">Glycerol-3-phosphate dehydrogenase [NAD(P)+]</fullName>
        <ecNumber evidence="6">1.1.1.94</ecNumber>
    </submittedName>
</protein>
<evidence type="ECO:0000256" key="3">
    <source>
        <dbReference type="ARBA" id="ARBA00023027"/>
    </source>
</evidence>
<comment type="similarity">
    <text evidence="1">Belongs to the NAD-dependent glycerol-3-phosphate dehydrogenase family.</text>
</comment>
<dbReference type="Gene3D" id="3.40.50.720">
    <property type="entry name" value="NAD(P)-binding Rossmann-like Domain"/>
    <property type="match status" value="1"/>
</dbReference>
<evidence type="ECO:0000259" key="4">
    <source>
        <dbReference type="Pfam" id="PF01210"/>
    </source>
</evidence>
<gene>
    <name evidence="6" type="ORF">MNBD_GAMMA05-1856</name>
</gene>
<dbReference type="Pfam" id="PF07479">
    <property type="entry name" value="NAD_Gly3P_dh_C"/>
    <property type="match status" value="1"/>
</dbReference>
<dbReference type="GO" id="GO:0005975">
    <property type="term" value="P:carbohydrate metabolic process"/>
    <property type="evidence" value="ECO:0007669"/>
    <property type="project" value="InterPro"/>
</dbReference>
<sequence length="338" mass="36608">MTTVKQPHPIAVLGAGSWGTALAIHLARAGHDVLLWGNEEEHIKLLTKQRCNHQYLPGFPFPDSLQLTVSIEDALASPAWVLLAIPSHAYRPFLQKNGHLFGEKIGIAWASKGLEQGTGKLIHQVMAEALPQCKKLAVMSGPTFAKEVAENLPTSITVASESDHFCEELSQYLHSGRFRVYRSLDMVGVELGGAIKNVLAIAAGAADGLGFGANTRAALITRGLAEMMRLGTAMGGQRETFMGLAGMGDLILTCTDNQSRNRRTGLLLAQGKSLEQVKSEIGQAIEGIKTAKEVMELAHKYRVEIPISEQVYRVIYENCPIDEAVKALLSRKSSLETA</sequence>
<dbReference type="Gene3D" id="1.10.1040.10">
    <property type="entry name" value="N-(1-d-carboxylethyl)-l-norvaline Dehydrogenase, domain 2"/>
    <property type="match status" value="1"/>
</dbReference>
<dbReference type="GO" id="GO:0047952">
    <property type="term" value="F:glycerol-3-phosphate dehydrogenase [NAD(P)+] activity"/>
    <property type="evidence" value="ECO:0007669"/>
    <property type="project" value="UniProtKB-EC"/>
</dbReference>
<organism evidence="6">
    <name type="scientific">hydrothermal vent metagenome</name>
    <dbReference type="NCBI Taxonomy" id="652676"/>
    <lineage>
        <taxon>unclassified sequences</taxon>
        <taxon>metagenomes</taxon>
        <taxon>ecological metagenomes</taxon>
    </lineage>
</organism>
<dbReference type="GO" id="GO:0005829">
    <property type="term" value="C:cytosol"/>
    <property type="evidence" value="ECO:0007669"/>
    <property type="project" value="TreeGrafter"/>
</dbReference>
<keyword evidence="3" id="KW-0520">NAD</keyword>
<dbReference type="PANTHER" id="PTHR11728:SF1">
    <property type="entry name" value="GLYCEROL-3-PHOSPHATE DEHYDROGENASE [NAD(+)] 2, CHLOROPLASTIC"/>
    <property type="match status" value="1"/>
</dbReference>
<dbReference type="GO" id="GO:0046168">
    <property type="term" value="P:glycerol-3-phosphate catabolic process"/>
    <property type="evidence" value="ECO:0007669"/>
    <property type="project" value="InterPro"/>
</dbReference>
<dbReference type="InterPro" id="IPR006109">
    <property type="entry name" value="G3P_DH_NAD-dep_C"/>
</dbReference>
<dbReference type="InterPro" id="IPR013328">
    <property type="entry name" value="6PGD_dom2"/>
</dbReference>
<reference evidence="6" key="1">
    <citation type="submission" date="2018-06" db="EMBL/GenBank/DDBJ databases">
        <authorList>
            <person name="Zhirakovskaya E."/>
        </authorList>
    </citation>
    <scope>NUCLEOTIDE SEQUENCE</scope>
</reference>
<dbReference type="PROSITE" id="PS00957">
    <property type="entry name" value="NAD_G3PDH"/>
    <property type="match status" value="1"/>
</dbReference>
<dbReference type="HAMAP" id="MF_00394">
    <property type="entry name" value="NAD_Glyc3P_dehydrog"/>
    <property type="match status" value="1"/>
</dbReference>
<dbReference type="PIRSF" id="PIRSF000114">
    <property type="entry name" value="Glycerol-3-P_dh"/>
    <property type="match status" value="1"/>
</dbReference>
<dbReference type="InterPro" id="IPR036291">
    <property type="entry name" value="NAD(P)-bd_dom_sf"/>
</dbReference>
<dbReference type="FunFam" id="3.40.50.720:FF:000019">
    <property type="entry name" value="Glycerol-3-phosphate dehydrogenase [NAD(P)+]"/>
    <property type="match status" value="1"/>
</dbReference>
<evidence type="ECO:0000256" key="2">
    <source>
        <dbReference type="ARBA" id="ARBA00023002"/>
    </source>
</evidence>
<dbReference type="NCBIfam" id="NF000942">
    <property type="entry name" value="PRK00094.1-4"/>
    <property type="match status" value="1"/>
</dbReference>
<dbReference type="GO" id="GO:0051287">
    <property type="term" value="F:NAD binding"/>
    <property type="evidence" value="ECO:0007669"/>
    <property type="project" value="InterPro"/>
</dbReference>
<feature type="domain" description="Glycerol-3-phosphate dehydrogenase NAD-dependent C-terminal" evidence="5">
    <location>
        <begin position="185"/>
        <end position="326"/>
    </location>
</feature>